<proteinExistence type="predicted"/>
<name>A0ACC0MHI7_RHOML</name>
<organism evidence="1 2">
    <name type="scientific">Rhododendron molle</name>
    <name type="common">Chinese azalea</name>
    <name type="synonym">Azalea mollis</name>
    <dbReference type="NCBI Taxonomy" id="49168"/>
    <lineage>
        <taxon>Eukaryota</taxon>
        <taxon>Viridiplantae</taxon>
        <taxon>Streptophyta</taxon>
        <taxon>Embryophyta</taxon>
        <taxon>Tracheophyta</taxon>
        <taxon>Spermatophyta</taxon>
        <taxon>Magnoliopsida</taxon>
        <taxon>eudicotyledons</taxon>
        <taxon>Gunneridae</taxon>
        <taxon>Pentapetalae</taxon>
        <taxon>asterids</taxon>
        <taxon>Ericales</taxon>
        <taxon>Ericaceae</taxon>
        <taxon>Ericoideae</taxon>
        <taxon>Rhodoreae</taxon>
        <taxon>Rhododendron</taxon>
    </lineage>
</organism>
<sequence>MGVQPMGSMVARFQVSTGDPTVASIITSITVSTAAESTSAASSITGVMEMCTLEKRGSVFIVTLTGLNEHRLNPALLDSIQSALHRVRSESSSSTALITTAHGKFFSNGYDLAWAKTADTNHRLKLMDSKLRSLIADLISLPVPTIAAVTGHASAAGFILALSHDYVLMRKDRGFLYMSELDIGLPIAAWFVAVIRSKIGSPTARREVLLRAAKLTAEKAEQLGVVEAVEGGAEETVAAAVVRLGEELVGMRWDGHAYGQIRMAVFADLLSAVGCDEENDTLAVKLASRL</sequence>
<gene>
    <name evidence="1" type="ORF">RHMOL_Rhmol09G0222700</name>
</gene>
<keyword evidence="2" id="KW-1185">Reference proteome</keyword>
<dbReference type="Proteomes" id="UP001062846">
    <property type="component" value="Chromosome 9"/>
</dbReference>
<protein>
    <submittedName>
        <fullName evidence="1">Uncharacterized protein</fullName>
    </submittedName>
</protein>
<comment type="caution">
    <text evidence="1">The sequence shown here is derived from an EMBL/GenBank/DDBJ whole genome shotgun (WGS) entry which is preliminary data.</text>
</comment>
<evidence type="ECO:0000313" key="1">
    <source>
        <dbReference type="EMBL" id="KAI8539952.1"/>
    </source>
</evidence>
<accession>A0ACC0MHI7</accession>
<dbReference type="EMBL" id="CM046396">
    <property type="protein sequence ID" value="KAI8539952.1"/>
    <property type="molecule type" value="Genomic_DNA"/>
</dbReference>
<evidence type="ECO:0000313" key="2">
    <source>
        <dbReference type="Proteomes" id="UP001062846"/>
    </source>
</evidence>
<reference evidence="1" key="1">
    <citation type="submission" date="2022-02" db="EMBL/GenBank/DDBJ databases">
        <title>Plant Genome Project.</title>
        <authorList>
            <person name="Zhang R.-G."/>
        </authorList>
    </citation>
    <scope>NUCLEOTIDE SEQUENCE</scope>
    <source>
        <strain evidence="1">AT1</strain>
    </source>
</reference>